<accession>A0ABN9RWR4</accession>
<name>A0ABN9RWR4_9DINO</name>
<proteinExistence type="predicted"/>
<comment type="caution">
    <text evidence="1">The sequence shown here is derived from an EMBL/GenBank/DDBJ whole genome shotgun (WGS) entry which is preliminary data.</text>
</comment>
<reference evidence="1" key="1">
    <citation type="submission" date="2023-10" db="EMBL/GenBank/DDBJ databases">
        <authorList>
            <person name="Chen Y."/>
            <person name="Shah S."/>
            <person name="Dougan E. K."/>
            <person name="Thang M."/>
            <person name="Chan C."/>
        </authorList>
    </citation>
    <scope>NUCLEOTIDE SEQUENCE [LARGE SCALE GENOMIC DNA]</scope>
</reference>
<dbReference type="Proteomes" id="UP001189429">
    <property type="component" value="Unassembled WGS sequence"/>
</dbReference>
<gene>
    <name evidence="1" type="ORF">PCOR1329_LOCUS24393</name>
</gene>
<evidence type="ECO:0000313" key="2">
    <source>
        <dbReference type="Proteomes" id="UP001189429"/>
    </source>
</evidence>
<protein>
    <submittedName>
        <fullName evidence="1">Uncharacterized protein</fullName>
    </submittedName>
</protein>
<feature type="non-terminal residue" evidence="1">
    <location>
        <position position="157"/>
    </location>
</feature>
<sequence length="157" mass="15875">VEDASRTTVADLFGVAREAVAVSVASARRLPTGRAPPRRLTGSWLVSYEAEVPEAEVAAVQAAAAEASGNASAVSASLRSSLAEAGVAEQGLSGFVLSGFQAAVSTPPPTMAPTPRPVALLGLPVASPPTSSRMTCAQLDWQDEVGSCFGPSIGRRG</sequence>
<feature type="non-terminal residue" evidence="1">
    <location>
        <position position="1"/>
    </location>
</feature>
<keyword evidence="2" id="KW-1185">Reference proteome</keyword>
<organism evidence="1 2">
    <name type="scientific">Prorocentrum cordatum</name>
    <dbReference type="NCBI Taxonomy" id="2364126"/>
    <lineage>
        <taxon>Eukaryota</taxon>
        <taxon>Sar</taxon>
        <taxon>Alveolata</taxon>
        <taxon>Dinophyceae</taxon>
        <taxon>Prorocentrales</taxon>
        <taxon>Prorocentraceae</taxon>
        <taxon>Prorocentrum</taxon>
    </lineage>
</organism>
<evidence type="ECO:0000313" key="1">
    <source>
        <dbReference type="EMBL" id="CAK0823817.1"/>
    </source>
</evidence>
<dbReference type="EMBL" id="CAUYUJ010008391">
    <property type="protein sequence ID" value="CAK0823817.1"/>
    <property type="molecule type" value="Genomic_DNA"/>
</dbReference>